<accession>A0ABQ0B410</accession>
<organism evidence="3 4">
    <name type="scientific">Blautia hominis</name>
    <dbReference type="NCBI Taxonomy" id="2025493"/>
    <lineage>
        <taxon>Bacteria</taxon>
        <taxon>Bacillati</taxon>
        <taxon>Bacillota</taxon>
        <taxon>Clostridia</taxon>
        <taxon>Lachnospirales</taxon>
        <taxon>Lachnospiraceae</taxon>
        <taxon>Blautia</taxon>
    </lineage>
</organism>
<dbReference type="InterPro" id="IPR050300">
    <property type="entry name" value="GDXG_lipolytic_enzyme"/>
</dbReference>
<dbReference type="RefSeq" id="WP_104804060.1">
    <property type="nucleotide sequence ID" value="NZ_BAABYW010000001.1"/>
</dbReference>
<evidence type="ECO:0000313" key="4">
    <source>
        <dbReference type="Proteomes" id="UP001600943"/>
    </source>
</evidence>
<dbReference type="EMBL" id="BAABYW010000001">
    <property type="protein sequence ID" value="GAA6406185.1"/>
    <property type="molecule type" value="Genomic_DNA"/>
</dbReference>
<name>A0ABQ0B410_9FIRM</name>
<protein>
    <recommendedName>
        <fullName evidence="2">BD-FAE-like domain-containing protein</fullName>
    </recommendedName>
</protein>
<keyword evidence="4" id="KW-1185">Reference proteome</keyword>
<dbReference type="Gene3D" id="3.40.50.1820">
    <property type="entry name" value="alpha/beta hydrolase"/>
    <property type="match status" value="1"/>
</dbReference>
<dbReference type="InterPro" id="IPR049492">
    <property type="entry name" value="BD-FAE-like_dom"/>
</dbReference>
<evidence type="ECO:0000313" key="3">
    <source>
        <dbReference type="EMBL" id="GAA6406185.1"/>
    </source>
</evidence>
<evidence type="ECO:0000259" key="2">
    <source>
        <dbReference type="Pfam" id="PF20434"/>
    </source>
</evidence>
<dbReference type="SUPFAM" id="SSF53474">
    <property type="entry name" value="alpha/beta-Hydrolases"/>
    <property type="match status" value="1"/>
</dbReference>
<reference evidence="3 4" key="1">
    <citation type="submission" date="2024-04" db="EMBL/GenBank/DDBJ databases">
        <title>Defined microbial consortia suppress multidrug-resistant proinflammatory Enterobacteriaceae via ecological control.</title>
        <authorList>
            <person name="Furuichi M."/>
            <person name="Kawaguchi T."/>
            <person name="Pust M."/>
            <person name="Yasuma K."/>
            <person name="Plichta D."/>
            <person name="Hasegawa N."/>
            <person name="Ohya T."/>
            <person name="Bhattarai S."/>
            <person name="Sasajima S."/>
            <person name="Aoto Y."/>
            <person name="Tuganbaev T."/>
            <person name="Yaginuma M."/>
            <person name="Ueda M."/>
            <person name="Okahashi N."/>
            <person name="Amafuji K."/>
            <person name="Kiridooshi Y."/>
            <person name="Sugita K."/>
            <person name="Strazar M."/>
            <person name="Skelly A."/>
            <person name="Suda W."/>
            <person name="Hattori M."/>
            <person name="Nakamoto N."/>
            <person name="Caballero S."/>
            <person name="Norman J."/>
            <person name="Olle B."/>
            <person name="Tanoue T."/>
            <person name="Arita M."/>
            <person name="Bucci V."/>
            <person name="Atarashi K."/>
            <person name="Xavier R."/>
            <person name="Honda K."/>
        </authorList>
    </citation>
    <scope>NUCLEOTIDE SEQUENCE [LARGE SCALE GENOMIC DNA]</scope>
    <source>
        <strain evidence="4">k04-0078-D8-1</strain>
    </source>
</reference>
<gene>
    <name evidence="3" type="ORF">K040078D81_03020</name>
</gene>
<proteinExistence type="predicted"/>
<dbReference type="Pfam" id="PF20434">
    <property type="entry name" value="BD-FAE"/>
    <property type="match status" value="1"/>
</dbReference>
<dbReference type="PANTHER" id="PTHR48081:SF13">
    <property type="entry name" value="ALPHA_BETA HYDROLASE"/>
    <property type="match status" value="1"/>
</dbReference>
<sequence>MKKTIQVEIKEPQYIVDTNVTFAQVRDWFGHTTKDLKMDIIFPEQGEKRSPCIIWICGGAWQQMSTSAHLAYLADLARQGFVAASVQYRTSNEAIFPAQLQDIKAAVRYLRAHAERYCIDSEHFGVMGESAGGHLTAMAALTGDRREFDTGDYLEYSSAVQAACPWYLPADITKMPVDAARDMQAAPESLLIGMNAVHHQKEALNACPVSYVTKQAPPFLLLHGLCDRTVPFSQSEAMYAALEEKGADVQLVAIEGADHADIRFFQREVWDLITGFFKEKLAEKSGK</sequence>
<comment type="caution">
    <text evidence="3">The sequence shown here is derived from an EMBL/GenBank/DDBJ whole genome shotgun (WGS) entry which is preliminary data.</text>
</comment>
<dbReference type="PANTHER" id="PTHR48081">
    <property type="entry name" value="AB HYDROLASE SUPERFAMILY PROTEIN C4A8.06C"/>
    <property type="match status" value="1"/>
</dbReference>
<feature type="domain" description="BD-FAE-like" evidence="2">
    <location>
        <begin position="38"/>
        <end position="242"/>
    </location>
</feature>
<evidence type="ECO:0000256" key="1">
    <source>
        <dbReference type="ARBA" id="ARBA00022801"/>
    </source>
</evidence>
<dbReference type="InterPro" id="IPR029058">
    <property type="entry name" value="AB_hydrolase_fold"/>
</dbReference>
<dbReference type="Proteomes" id="UP001600943">
    <property type="component" value="Unassembled WGS sequence"/>
</dbReference>
<keyword evidence="1" id="KW-0378">Hydrolase</keyword>